<dbReference type="Pfam" id="PF00460">
    <property type="entry name" value="Flg_bb_rod"/>
    <property type="match status" value="1"/>
</dbReference>
<keyword evidence="4 6" id="KW-0975">Bacterial flagellum</keyword>
<name>A0A8J3FBC8_9ACTN</name>
<dbReference type="PANTHER" id="PTHR30435">
    <property type="entry name" value="FLAGELLAR PROTEIN"/>
    <property type="match status" value="1"/>
</dbReference>
<dbReference type="InterPro" id="IPR001444">
    <property type="entry name" value="Flag_bb_rod_N"/>
</dbReference>
<evidence type="ECO:0000313" key="8">
    <source>
        <dbReference type="EMBL" id="GGJ82561.1"/>
    </source>
</evidence>
<feature type="domain" description="Flagellar basal body rod protein N-terminal" evidence="7">
    <location>
        <begin position="13"/>
        <end position="37"/>
    </location>
</feature>
<evidence type="ECO:0000259" key="7">
    <source>
        <dbReference type="Pfam" id="PF00460"/>
    </source>
</evidence>
<comment type="subcellular location">
    <subcellularLocation>
        <location evidence="1 6">Bacterial flagellum basal body</location>
    </subcellularLocation>
</comment>
<protein>
    <recommendedName>
        <fullName evidence="3 6">Flagellar basal body rod protein FlgB</fullName>
    </recommendedName>
</protein>
<evidence type="ECO:0000256" key="1">
    <source>
        <dbReference type="ARBA" id="ARBA00004117"/>
    </source>
</evidence>
<evidence type="ECO:0000256" key="4">
    <source>
        <dbReference type="ARBA" id="ARBA00023143"/>
    </source>
</evidence>
<dbReference type="Proteomes" id="UP000649739">
    <property type="component" value="Unassembled WGS sequence"/>
</dbReference>
<keyword evidence="9" id="KW-1185">Reference proteome</keyword>
<evidence type="ECO:0000256" key="5">
    <source>
        <dbReference type="ARBA" id="ARBA00024934"/>
    </source>
</evidence>
<dbReference type="InterPro" id="IPR006300">
    <property type="entry name" value="FlgB"/>
</dbReference>
<dbReference type="NCBIfam" id="TIGR01396">
    <property type="entry name" value="FlgB"/>
    <property type="match status" value="1"/>
</dbReference>
<accession>A0A8J3FBC8</accession>
<sequence length="118" mass="12820">MFDDVSSAALRVALTGLAQRQRVTANNIANIETPGFRAGRVQFEDALRSAVESTDNAGYIDAVEPTTAESLEPTRLNGNNVNLDRETLSNIDTGLRYQLMLRALDNKYSSLSSVIKGS</sequence>
<comment type="function">
    <text evidence="5 6">Structural component of flagellum, the bacterial motility apparatus. Part of the rod structure of flagellar basal body.</text>
</comment>
<reference evidence="8" key="1">
    <citation type="journal article" date="2014" name="Int. J. Syst. Evol. Microbiol.">
        <title>Complete genome sequence of Corynebacterium casei LMG S-19264T (=DSM 44701T), isolated from a smear-ripened cheese.</title>
        <authorList>
            <consortium name="US DOE Joint Genome Institute (JGI-PGF)"/>
            <person name="Walter F."/>
            <person name="Albersmeier A."/>
            <person name="Kalinowski J."/>
            <person name="Ruckert C."/>
        </authorList>
    </citation>
    <scope>NUCLEOTIDE SEQUENCE</scope>
    <source>
        <strain evidence="8">JCM 3090</strain>
    </source>
</reference>
<organism evidence="8 9">
    <name type="scientific">Pilimelia anulata</name>
    <dbReference type="NCBI Taxonomy" id="53371"/>
    <lineage>
        <taxon>Bacteria</taxon>
        <taxon>Bacillati</taxon>
        <taxon>Actinomycetota</taxon>
        <taxon>Actinomycetes</taxon>
        <taxon>Micromonosporales</taxon>
        <taxon>Micromonosporaceae</taxon>
        <taxon>Pilimelia</taxon>
    </lineage>
</organism>
<comment type="subunit">
    <text evidence="6">The basal body constitutes a major portion of the flagellar organelle and consists of a number of rings mounted on a central rod.</text>
</comment>
<dbReference type="EMBL" id="BMQB01000002">
    <property type="protein sequence ID" value="GGJ82561.1"/>
    <property type="molecule type" value="Genomic_DNA"/>
</dbReference>
<comment type="caution">
    <text evidence="8">The sequence shown here is derived from an EMBL/GenBank/DDBJ whole genome shotgun (WGS) entry which is preliminary data.</text>
</comment>
<proteinExistence type="inferred from homology"/>
<reference evidence="8" key="2">
    <citation type="submission" date="2020-09" db="EMBL/GenBank/DDBJ databases">
        <authorList>
            <person name="Sun Q."/>
            <person name="Ohkuma M."/>
        </authorList>
    </citation>
    <scope>NUCLEOTIDE SEQUENCE</scope>
    <source>
        <strain evidence="8">JCM 3090</strain>
    </source>
</reference>
<evidence type="ECO:0000256" key="2">
    <source>
        <dbReference type="ARBA" id="ARBA00009677"/>
    </source>
</evidence>
<evidence type="ECO:0000256" key="3">
    <source>
        <dbReference type="ARBA" id="ARBA00014376"/>
    </source>
</evidence>
<keyword evidence="8" id="KW-0282">Flagellum</keyword>
<dbReference type="GO" id="GO:0071978">
    <property type="term" value="P:bacterial-type flagellum-dependent swarming motility"/>
    <property type="evidence" value="ECO:0007669"/>
    <property type="project" value="TreeGrafter"/>
</dbReference>
<dbReference type="InterPro" id="IPR019776">
    <property type="entry name" value="Flagellar_basal_body_rod_CS"/>
</dbReference>
<keyword evidence="8" id="KW-0966">Cell projection</keyword>
<keyword evidence="8" id="KW-0969">Cilium</keyword>
<dbReference type="PIRSF" id="PIRSF002889">
    <property type="entry name" value="Rod_FlgB"/>
    <property type="match status" value="1"/>
</dbReference>
<dbReference type="PROSITE" id="PS00588">
    <property type="entry name" value="FLAGELLA_BB_ROD"/>
    <property type="match status" value="1"/>
</dbReference>
<dbReference type="GO" id="GO:0030694">
    <property type="term" value="C:bacterial-type flagellum basal body, rod"/>
    <property type="evidence" value="ECO:0007669"/>
    <property type="project" value="InterPro"/>
</dbReference>
<dbReference type="PANTHER" id="PTHR30435:SF19">
    <property type="entry name" value="FLAGELLAR BASAL-BODY ROD PROTEIN FLGG"/>
    <property type="match status" value="1"/>
</dbReference>
<gene>
    <name evidence="8" type="primary">flgB</name>
    <name evidence="8" type="ORF">GCM10010123_10270</name>
</gene>
<dbReference type="RefSeq" id="WP_189168886.1">
    <property type="nucleotide sequence ID" value="NZ_BMQB01000002.1"/>
</dbReference>
<evidence type="ECO:0000256" key="6">
    <source>
        <dbReference type="PIRNR" id="PIRNR002889"/>
    </source>
</evidence>
<comment type="similarity">
    <text evidence="2 6">Belongs to the flagella basal body rod proteins family.</text>
</comment>
<dbReference type="AlphaFoldDB" id="A0A8J3FBC8"/>
<evidence type="ECO:0000313" key="9">
    <source>
        <dbReference type="Proteomes" id="UP000649739"/>
    </source>
</evidence>